<accession>A0A1M6H7I9</accession>
<dbReference type="RefSeq" id="WP_234972665.1">
    <property type="nucleotide sequence ID" value="NZ_FQZI01000007.1"/>
</dbReference>
<dbReference type="STRING" id="415425.SAMN05444363_2907"/>
<dbReference type="InterPro" id="IPR018534">
    <property type="entry name" value="Tet_reg_excision_RteC"/>
</dbReference>
<protein>
    <submittedName>
        <fullName evidence="1">RteC protein</fullName>
    </submittedName>
</protein>
<organism evidence="1 2">
    <name type="scientific">Flavobacterium terrae</name>
    <dbReference type="NCBI Taxonomy" id="415425"/>
    <lineage>
        <taxon>Bacteria</taxon>
        <taxon>Pseudomonadati</taxon>
        <taxon>Bacteroidota</taxon>
        <taxon>Flavobacteriia</taxon>
        <taxon>Flavobacteriales</taxon>
        <taxon>Flavobacteriaceae</taxon>
        <taxon>Flavobacterium</taxon>
    </lineage>
</organism>
<name>A0A1M6H7I9_9FLAO</name>
<proteinExistence type="predicted"/>
<evidence type="ECO:0000313" key="2">
    <source>
        <dbReference type="Proteomes" id="UP000184488"/>
    </source>
</evidence>
<dbReference type="Proteomes" id="UP000184488">
    <property type="component" value="Unassembled WGS sequence"/>
</dbReference>
<dbReference type="EMBL" id="FQZI01000007">
    <property type="protein sequence ID" value="SHJ18162.1"/>
    <property type="molecule type" value="Genomic_DNA"/>
</dbReference>
<sequence>MLTISQTQQMKTITAQITDFNQKCNAILETNENHLKKANEGIQLCNRTLSVLKDKVEQHDFENVPDEIEFFKNHKPIPMSYLIYFTEVRSCELRMPKAGTSYKIEFLQKELKKVNKFFCKNADFVHYMEQGYSYLDHQFFTRNQRDNFPFTPMTDYYQFPEFSTAQDMLWSKVKAMYRFIHYIREALKKLKVNDAEIFQEKRHKVLVWTAPKTALIELIYALYSSGALNHGAADINTITSSFEDFFNVKLDNVYKTYNEIKERKSSKTKFLEELMLNLQHKISKEESV</sequence>
<dbReference type="AlphaFoldDB" id="A0A1M6H7I9"/>
<keyword evidence="2" id="KW-1185">Reference proteome</keyword>
<gene>
    <name evidence="1" type="ORF">SAMN05444363_2907</name>
</gene>
<dbReference type="Pfam" id="PF09357">
    <property type="entry name" value="RteC"/>
    <property type="match status" value="1"/>
</dbReference>
<reference evidence="2" key="1">
    <citation type="submission" date="2016-11" db="EMBL/GenBank/DDBJ databases">
        <authorList>
            <person name="Varghese N."/>
            <person name="Submissions S."/>
        </authorList>
    </citation>
    <scope>NUCLEOTIDE SEQUENCE [LARGE SCALE GENOMIC DNA]</scope>
    <source>
        <strain evidence="2">DSM 18829</strain>
    </source>
</reference>
<evidence type="ECO:0000313" key="1">
    <source>
        <dbReference type="EMBL" id="SHJ18162.1"/>
    </source>
</evidence>